<protein>
    <recommendedName>
        <fullName evidence="3">Selenoprotein P N-terminal domain-containing protein</fullName>
    </recommendedName>
</protein>
<dbReference type="AlphaFoldDB" id="A0A8S9WZX3"/>
<dbReference type="Pfam" id="PF04592">
    <property type="entry name" value="SelP_N"/>
    <property type="match status" value="1"/>
</dbReference>
<feature type="signal peptide" evidence="2">
    <location>
        <begin position="1"/>
        <end position="19"/>
    </location>
</feature>
<evidence type="ECO:0000256" key="2">
    <source>
        <dbReference type="SAM" id="SignalP"/>
    </source>
</evidence>
<accession>A0A8S9WZX3</accession>
<feature type="region of interest" description="Disordered" evidence="1">
    <location>
        <begin position="165"/>
        <end position="188"/>
    </location>
</feature>
<keyword evidence="2" id="KW-0732">Signal</keyword>
<evidence type="ECO:0000256" key="1">
    <source>
        <dbReference type="SAM" id="MobiDB-lite"/>
    </source>
</evidence>
<keyword evidence="5" id="KW-1185">Reference proteome</keyword>
<reference evidence="4" key="1">
    <citation type="journal article" date="2021" name="Mol. Ecol. Resour.">
        <title>Apolygus lucorum genome provides insights into omnivorousness and mesophyll feeding.</title>
        <authorList>
            <person name="Liu Y."/>
            <person name="Liu H."/>
            <person name="Wang H."/>
            <person name="Huang T."/>
            <person name="Liu B."/>
            <person name="Yang B."/>
            <person name="Yin L."/>
            <person name="Li B."/>
            <person name="Zhang Y."/>
            <person name="Zhang S."/>
            <person name="Jiang F."/>
            <person name="Zhang X."/>
            <person name="Ren Y."/>
            <person name="Wang B."/>
            <person name="Wang S."/>
            <person name="Lu Y."/>
            <person name="Wu K."/>
            <person name="Fan W."/>
            <person name="Wang G."/>
        </authorList>
    </citation>
    <scope>NUCLEOTIDE SEQUENCE</scope>
    <source>
        <strain evidence="4">12Hb</strain>
    </source>
</reference>
<organism evidence="4 5">
    <name type="scientific">Apolygus lucorum</name>
    <name type="common">Small green plant bug</name>
    <name type="synonym">Lygocoris lucorum</name>
    <dbReference type="NCBI Taxonomy" id="248454"/>
    <lineage>
        <taxon>Eukaryota</taxon>
        <taxon>Metazoa</taxon>
        <taxon>Ecdysozoa</taxon>
        <taxon>Arthropoda</taxon>
        <taxon>Hexapoda</taxon>
        <taxon>Insecta</taxon>
        <taxon>Pterygota</taxon>
        <taxon>Neoptera</taxon>
        <taxon>Paraneoptera</taxon>
        <taxon>Hemiptera</taxon>
        <taxon>Heteroptera</taxon>
        <taxon>Panheteroptera</taxon>
        <taxon>Cimicomorpha</taxon>
        <taxon>Miridae</taxon>
        <taxon>Mirini</taxon>
        <taxon>Apolygus</taxon>
    </lineage>
</organism>
<feature type="chain" id="PRO_5035819545" description="Selenoprotein P N-terminal domain-containing protein" evidence="2">
    <location>
        <begin position="20"/>
        <end position="329"/>
    </location>
</feature>
<proteinExistence type="predicted"/>
<dbReference type="OrthoDB" id="6134775at2759"/>
<feature type="region of interest" description="Disordered" evidence="1">
    <location>
        <begin position="255"/>
        <end position="307"/>
    </location>
</feature>
<comment type="caution">
    <text evidence="4">The sequence shown here is derived from an EMBL/GenBank/DDBJ whole genome shotgun (WGS) entry which is preliminary data.</text>
</comment>
<dbReference type="EMBL" id="WIXP02000012">
    <property type="protein sequence ID" value="KAF6201769.1"/>
    <property type="molecule type" value="Genomic_DNA"/>
</dbReference>
<evidence type="ECO:0000259" key="3">
    <source>
        <dbReference type="Pfam" id="PF04592"/>
    </source>
</evidence>
<feature type="domain" description="Selenoprotein P N-terminal" evidence="3">
    <location>
        <begin position="45"/>
        <end position="184"/>
    </location>
</feature>
<name>A0A8S9WZX3_APOLU</name>
<dbReference type="InterPro" id="IPR007671">
    <property type="entry name" value="Selenoprotein-P_N"/>
</dbReference>
<dbReference type="Proteomes" id="UP000466442">
    <property type="component" value="Linkage Group LG12"/>
</dbReference>
<feature type="compositionally biased region" description="Acidic residues" evidence="1">
    <location>
        <begin position="284"/>
        <end position="295"/>
    </location>
</feature>
<evidence type="ECO:0000313" key="4">
    <source>
        <dbReference type="EMBL" id="KAF6201769.1"/>
    </source>
</evidence>
<sequence length="329" mass="37419">MRTGAIVWLLVGLWVTASSRVEHCQELQDEDFNLGGGVAHLIYSMKRKCVLCYKEVNKLLTLKSRMAKFGHKMEVSVAMNKSPTSNHRHRLPPELSVDVEDLWRQLGKKNGHIFVFDKCGKLAYQVITPWSKQNYPFTGMAALSAILDDPCGECNVTMEANLEPSTNNFVHPEGATRHSEKKHKGRPEREFDYGRMRLRDSKIPLTIIYRSRHDHTIGGQTVSYNVVELRSDDPTFHGHAETTTMDHFNTTAIKTDSKNVTESEGVELTDQPGQETTTVSPIEYYDDYSDEDESSSSESPMDSTKVQELKRHYEPLMKWMSCAQQIMGI</sequence>
<gene>
    <name evidence="4" type="ORF">GE061_004164</name>
</gene>
<evidence type="ECO:0000313" key="5">
    <source>
        <dbReference type="Proteomes" id="UP000466442"/>
    </source>
</evidence>
<feature type="compositionally biased region" description="Polar residues" evidence="1">
    <location>
        <begin position="271"/>
        <end position="280"/>
    </location>
</feature>